<dbReference type="InterPro" id="IPR053891">
    <property type="entry name" value="Shisa_N"/>
</dbReference>
<dbReference type="Pfam" id="PF13908">
    <property type="entry name" value="Shisa_N"/>
    <property type="match status" value="1"/>
</dbReference>
<dbReference type="Proteomes" id="UP001497623">
    <property type="component" value="Unassembled WGS sequence"/>
</dbReference>
<evidence type="ECO:0000256" key="1">
    <source>
        <dbReference type="SAM" id="MobiDB-lite"/>
    </source>
</evidence>
<organism evidence="4 5">
    <name type="scientific">Meganyctiphanes norvegica</name>
    <name type="common">Northern krill</name>
    <name type="synonym">Thysanopoda norvegica</name>
    <dbReference type="NCBI Taxonomy" id="48144"/>
    <lineage>
        <taxon>Eukaryota</taxon>
        <taxon>Metazoa</taxon>
        <taxon>Ecdysozoa</taxon>
        <taxon>Arthropoda</taxon>
        <taxon>Crustacea</taxon>
        <taxon>Multicrustacea</taxon>
        <taxon>Malacostraca</taxon>
        <taxon>Eumalacostraca</taxon>
        <taxon>Eucarida</taxon>
        <taxon>Euphausiacea</taxon>
        <taxon>Euphausiidae</taxon>
        <taxon>Meganyctiphanes</taxon>
    </lineage>
</organism>
<feature type="domain" description="Shisa N-terminal" evidence="3">
    <location>
        <begin position="17"/>
        <end position="57"/>
    </location>
</feature>
<evidence type="ECO:0000259" key="3">
    <source>
        <dbReference type="Pfam" id="PF13908"/>
    </source>
</evidence>
<feature type="compositionally biased region" description="Low complexity" evidence="1">
    <location>
        <begin position="329"/>
        <end position="348"/>
    </location>
</feature>
<feature type="transmembrane region" description="Helical" evidence="2">
    <location>
        <begin position="74"/>
        <end position="103"/>
    </location>
</feature>
<dbReference type="EMBL" id="CAXKWB010011586">
    <property type="protein sequence ID" value="CAL4101944.1"/>
    <property type="molecule type" value="Genomic_DNA"/>
</dbReference>
<reference evidence="4 5" key="1">
    <citation type="submission" date="2024-05" db="EMBL/GenBank/DDBJ databases">
        <authorList>
            <person name="Wallberg A."/>
        </authorList>
    </citation>
    <scope>NUCLEOTIDE SEQUENCE [LARGE SCALE GENOMIC DNA]</scope>
</reference>
<keyword evidence="2" id="KW-0812">Transmembrane</keyword>
<feature type="region of interest" description="Disordered" evidence="1">
    <location>
        <begin position="257"/>
        <end position="349"/>
    </location>
</feature>
<keyword evidence="5" id="KW-1185">Reference proteome</keyword>
<comment type="caution">
    <text evidence="4">The sequence shown here is derived from an EMBL/GenBank/DDBJ whole genome shotgun (WGS) entry which is preliminary data.</text>
</comment>
<keyword evidence="2" id="KW-0472">Membrane</keyword>
<proteinExistence type="predicted"/>
<evidence type="ECO:0000256" key="2">
    <source>
        <dbReference type="SAM" id="Phobius"/>
    </source>
</evidence>
<accession>A0AAV2QZI7</accession>
<feature type="compositionally biased region" description="Low complexity" evidence="1">
    <location>
        <begin position="267"/>
        <end position="285"/>
    </location>
</feature>
<gene>
    <name evidence="4" type="ORF">MNOR_LOCUS17134</name>
</gene>
<feature type="region of interest" description="Disordered" evidence="1">
    <location>
        <begin position="129"/>
        <end position="162"/>
    </location>
</feature>
<evidence type="ECO:0000313" key="4">
    <source>
        <dbReference type="EMBL" id="CAL4101944.1"/>
    </source>
</evidence>
<name>A0AAV2QZI7_MEGNR</name>
<dbReference type="AlphaFoldDB" id="A0AAV2QZI7"/>
<sequence length="368" mass="40384">MAVHTPLKVDHEVLGEDFCSGYMDPFGNWNTGFPCPHLGEDVPGLCCGVENLKYCCNGRGPTRHIVNNGTHLPLLMGVVFGVSVAIIVSVVICFFKCFCCLLYKKRQCPISPLYHLHCPSSTSGGGVANMYSFSNEPTPQDTPRSSTRSSHRGVNNRWSTTTADSGPGLLNLDHHLALLEDATACPATAHASFRPHNLDEGCLRNIGSGGRLPSSTALDRAIAGNYVGSLPEDQDLPPPYNSNDSTLMAVRTNQVHQGQFAQQAATSDVSNNSRNNNSNSSRVSNMANGDPNNDSPPPPPIPSSTHSSNSHLHGFPTFHHQQLHHQQHQQHQQYQQHQQHQQPQQQQQSFSSRVYILECAQHFSSYYK</sequence>
<protein>
    <recommendedName>
        <fullName evidence="3">Shisa N-terminal domain-containing protein</fullName>
    </recommendedName>
</protein>
<feature type="compositionally biased region" description="Polar residues" evidence="1">
    <location>
        <begin position="131"/>
        <end position="162"/>
    </location>
</feature>
<evidence type="ECO:0000313" key="5">
    <source>
        <dbReference type="Proteomes" id="UP001497623"/>
    </source>
</evidence>
<feature type="non-terminal residue" evidence="4">
    <location>
        <position position="368"/>
    </location>
</feature>
<keyword evidence="2" id="KW-1133">Transmembrane helix</keyword>
<feature type="compositionally biased region" description="Polar residues" evidence="1">
    <location>
        <begin position="257"/>
        <end position="266"/>
    </location>
</feature>